<evidence type="ECO:0000313" key="2">
    <source>
        <dbReference type="Proteomes" id="UP000715781"/>
    </source>
</evidence>
<dbReference type="Proteomes" id="UP000715781">
    <property type="component" value="Unassembled WGS sequence"/>
</dbReference>
<protein>
    <submittedName>
        <fullName evidence="1">Uncharacterized protein</fullName>
    </submittedName>
</protein>
<comment type="caution">
    <text evidence="1">The sequence shown here is derived from an EMBL/GenBank/DDBJ whole genome shotgun (WGS) entry which is preliminary data.</text>
</comment>
<reference evidence="1" key="2">
    <citation type="journal article" date="2022" name="Microbiol. Resour. Announc.">
        <title>Metagenome Sequencing to Explore Phylogenomics of Terrestrial Cyanobacteria.</title>
        <authorList>
            <person name="Ward R.D."/>
            <person name="Stajich J.E."/>
            <person name="Johansen J.R."/>
            <person name="Huntemann M."/>
            <person name="Clum A."/>
            <person name="Foster B."/>
            <person name="Foster B."/>
            <person name="Roux S."/>
            <person name="Palaniappan K."/>
            <person name="Varghese N."/>
            <person name="Mukherjee S."/>
            <person name="Reddy T.B.K."/>
            <person name="Daum C."/>
            <person name="Copeland A."/>
            <person name="Chen I.A."/>
            <person name="Ivanova N.N."/>
            <person name="Kyrpides N.C."/>
            <person name="Shapiro N."/>
            <person name="Eloe-Fadrosh E.A."/>
            <person name="Pietrasiak N."/>
        </authorList>
    </citation>
    <scope>NUCLEOTIDE SEQUENCE</scope>
    <source>
        <strain evidence="1">JT2-VF2</strain>
    </source>
</reference>
<organism evidence="1 2">
    <name type="scientific">Mojavia pulchra JT2-VF2</name>
    <dbReference type="NCBI Taxonomy" id="287848"/>
    <lineage>
        <taxon>Bacteria</taxon>
        <taxon>Bacillati</taxon>
        <taxon>Cyanobacteriota</taxon>
        <taxon>Cyanophyceae</taxon>
        <taxon>Nostocales</taxon>
        <taxon>Nostocaceae</taxon>
    </lineage>
</organism>
<accession>A0A951Q299</accession>
<dbReference type="EMBL" id="JAHHHN010000021">
    <property type="protein sequence ID" value="MBW4564430.1"/>
    <property type="molecule type" value="Genomic_DNA"/>
</dbReference>
<name>A0A951Q299_9NOST</name>
<dbReference type="AlphaFoldDB" id="A0A951Q299"/>
<sequence length="83" mass="9620">MDKEELSEEQSSSGERLNYVYAYGTLRREQRRHSRLLVYLLVKAFNFVNKAVKAPAQWEQSAAFASVEHPFQNSLHIATVYLT</sequence>
<evidence type="ECO:0000313" key="1">
    <source>
        <dbReference type="EMBL" id="MBW4564430.1"/>
    </source>
</evidence>
<gene>
    <name evidence="1" type="ORF">KME32_25495</name>
</gene>
<proteinExistence type="predicted"/>
<reference evidence="1" key="1">
    <citation type="submission" date="2021-05" db="EMBL/GenBank/DDBJ databases">
        <authorList>
            <person name="Pietrasiak N."/>
            <person name="Ward R."/>
            <person name="Stajich J.E."/>
            <person name="Kurbessoian T."/>
        </authorList>
    </citation>
    <scope>NUCLEOTIDE SEQUENCE</scope>
    <source>
        <strain evidence="1">JT2-VF2</strain>
    </source>
</reference>